<reference evidence="1" key="1">
    <citation type="journal article" date="2021" name="Nat. Microbiol.">
        <title>Cocultivation of an ultrasmall environmental parasitic bacterium with lytic ability against bacteria associated with wastewater foams.</title>
        <authorList>
            <person name="Batinovic S."/>
            <person name="Rose J.J.A."/>
            <person name="Ratcliffe J."/>
            <person name="Seviour R.J."/>
            <person name="Petrovski S."/>
        </authorList>
    </citation>
    <scope>NUCLEOTIDE SEQUENCE</scope>
    <source>
        <strain evidence="1">CON44</strain>
    </source>
</reference>
<dbReference type="Gene3D" id="3.30.559.10">
    <property type="entry name" value="Chloramphenicol acetyltransferase-like domain"/>
    <property type="match status" value="1"/>
</dbReference>
<protein>
    <submittedName>
        <fullName evidence="1">Peptide synthase</fullName>
    </submittedName>
</protein>
<dbReference type="InterPro" id="IPR023213">
    <property type="entry name" value="CAT-like_dom_sf"/>
</dbReference>
<dbReference type="Gene3D" id="3.30.559.30">
    <property type="entry name" value="Nonribosomal peptide synthetase, condensation domain"/>
    <property type="match status" value="1"/>
</dbReference>
<organism evidence="1">
    <name type="scientific">Gordonia amarae</name>
    <dbReference type="NCBI Taxonomy" id="36821"/>
    <lineage>
        <taxon>Bacteria</taxon>
        <taxon>Bacillati</taxon>
        <taxon>Actinomycetota</taxon>
        <taxon>Actinomycetes</taxon>
        <taxon>Mycobacteriales</taxon>
        <taxon>Gordoniaceae</taxon>
        <taxon>Gordonia</taxon>
    </lineage>
</organism>
<accession>A0A857MHA8</accession>
<dbReference type="SUPFAM" id="SSF52777">
    <property type="entry name" value="CoA-dependent acyltransferases"/>
    <property type="match status" value="2"/>
</dbReference>
<gene>
    <name evidence="1" type="ORF">GII30_19595</name>
</gene>
<dbReference type="EMBL" id="CP045810">
    <property type="protein sequence ID" value="QHN41072.1"/>
    <property type="molecule type" value="Genomic_DNA"/>
</dbReference>
<evidence type="ECO:0000313" key="1">
    <source>
        <dbReference type="EMBL" id="QHN41072.1"/>
    </source>
</evidence>
<dbReference type="InterPro" id="IPR001242">
    <property type="entry name" value="Condensation_dom"/>
</dbReference>
<sequence length="487" mass="52866">MKFTELSDYRLPAGTVTEWAPYTVAPESEWVVDLRPATFDHEMHLRRSAEYQAGNSWLGAVFEIDRPFDGAAFETALYLWTAHHEVLRSTVSLEYFPGDRAVGCRPDGITRRYTHPAGAIGIHGRVTGAMTGDAITAHLTSTFDAELSPLTWPHHRAVTITDLDPDSGGQERFVAVLAADHCVVDAYSLLVAIGELRAFYLAEVDGTQPRSSCAGSHLDYGIHDRKAGAELTPVHPAVTHWRTFLAASGWRFPDSGLTSAQPVTSHDAPGSCGGSEFVLSAREADEVNRICREAGHSMQTTVFTALALAHRAVTGEPRMRAAMPMHTRFEPRYVDAIGWFVGLGPLDVDVRAAESFRRAMDLTTGAIGAAKAVSRYPYPRIAQLTGCEAIPEFVISYLDVRYVPGAADWARLKAQTLRGRTESDREVYLWVARTPDGITVSTRHPGTAAAAAAVRDFVDTAVEILSRVGTEGVDAPLEGVVAAQLPA</sequence>
<dbReference type="Pfam" id="PF00668">
    <property type="entry name" value="Condensation"/>
    <property type="match status" value="1"/>
</dbReference>
<dbReference type="AlphaFoldDB" id="A0A857MHA8"/>
<proteinExistence type="predicted"/>
<name>A0A857MHA8_9ACTN</name>
<dbReference type="GO" id="GO:0003824">
    <property type="term" value="F:catalytic activity"/>
    <property type="evidence" value="ECO:0007669"/>
    <property type="project" value="InterPro"/>
</dbReference>
<dbReference type="GO" id="GO:0008610">
    <property type="term" value="P:lipid biosynthetic process"/>
    <property type="evidence" value="ECO:0007669"/>
    <property type="project" value="UniProtKB-ARBA"/>
</dbReference>
<dbReference type="RefSeq" id="WP_005182729.1">
    <property type="nucleotide sequence ID" value="NZ_CP045808.1"/>
</dbReference>